<dbReference type="InterPro" id="IPR050683">
    <property type="entry name" value="Bact_Polysacc_Export_ATP-bd"/>
</dbReference>
<dbReference type="EMBL" id="NQMS01000001">
    <property type="protein sequence ID" value="PAV98664.1"/>
    <property type="molecule type" value="Genomic_DNA"/>
</dbReference>
<dbReference type="GO" id="GO:0016887">
    <property type="term" value="F:ATP hydrolysis activity"/>
    <property type="evidence" value="ECO:0007669"/>
    <property type="project" value="InterPro"/>
</dbReference>
<dbReference type="SMART" id="SM00382">
    <property type="entry name" value="AAA"/>
    <property type="match status" value="1"/>
</dbReference>
<dbReference type="PROSITE" id="PS50893">
    <property type="entry name" value="ABC_TRANSPORTER_2"/>
    <property type="match status" value="1"/>
</dbReference>
<dbReference type="GO" id="GO:0016020">
    <property type="term" value="C:membrane"/>
    <property type="evidence" value="ECO:0007669"/>
    <property type="project" value="InterPro"/>
</dbReference>
<dbReference type="GO" id="GO:0005524">
    <property type="term" value="F:ATP binding"/>
    <property type="evidence" value="ECO:0007669"/>
    <property type="project" value="UniProtKB-KW"/>
</dbReference>
<dbReference type="RefSeq" id="WP_039187634.1">
    <property type="nucleotide sequence ID" value="NZ_CALECD010000091.1"/>
</dbReference>
<keyword evidence="7" id="KW-1185">Reference proteome</keyword>
<dbReference type="PANTHER" id="PTHR46743:SF2">
    <property type="entry name" value="TEICHOIC ACIDS EXPORT ATP-BINDING PROTEIN TAGH"/>
    <property type="match status" value="1"/>
</dbReference>
<evidence type="ECO:0000256" key="2">
    <source>
        <dbReference type="ARBA" id="ARBA00022448"/>
    </source>
</evidence>
<evidence type="ECO:0000256" key="4">
    <source>
        <dbReference type="ARBA" id="ARBA00022840"/>
    </source>
</evidence>
<dbReference type="InterPro" id="IPR027417">
    <property type="entry name" value="P-loop_NTPase"/>
</dbReference>
<evidence type="ECO:0000313" key="7">
    <source>
        <dbReference type="Proteomes" id="UP000218796"/>
    </source>
</evidence>
<dbReference type="OrthoDB" id="9778870at2"/>
<dbReference type="Gene3D" id="3.40.50.300">
    <property type="entry name" value="P-loop containing nucleotide triphosphate hydrolases"/>
    <property type="match status" value="1"/>
</dbReference>
<keyword evidence="2" id="KW-0813">Transport</keyword>
<gene>
    <name evidence="6" type="ORF">CJD50_04170</name>
</gene>
<dbReference type="CDD" id="cd03220">
    <property type="entry name" value="ABC_KpsT_Wzt"/>
    <property type="match status" value="1"/>
</dbReference>
<protein>
    <submittedName>
        <fullName evidence="6">ABC transporter ATP-binding protein</fullName>
    </submittedName>
</protein>
<dbReference type="InterPro" id="IPR015860">
    <property type="entry name" value="ABC_transpr_TagH-like"/>
</dbReference>
<dbReference type="SUPFAM" id="SSF52540">
    <property type="entry name" value="P-loop containing nucleoside triphosphate hydrolases"/>
    <property type="match status" value="1"/>
</dbReference>
<comment type="similarity">
    <text evidence="1">Belongs to the ABC transporter superfamily.</text>
</comment>
<dbReference type="Pfam" id="PF00005">
    <property type="entry name" value="ABC_tran"/>
    <property type="match status" value="1"/>
</dbReference>
<name>A0A2A2MHQ3_9GAMM</name>
<keyword evidence="4 6" id="KW-0067">ATP-binding</keyword>
<dbReference type="InterPro" id="IPR003593">
    <property type="entry name" value="AAA+_ATPase"/>
</dbReference>
<organism evidence="6 7">
    <name type="scientific">Hafnia paralvei</name>
    <dbReference type="NCBI Taxonomy" id="546367"/>
    <lineage>
        <taxon>Bacteria</taxon>
        <taxon>Pseudomonadati</taxon>
        <taxon>Pseudomonadota</taxon>
        <taxon>Gammaproteobacteria</taxon>
        <taxon>Enterobacterales</taxon>
        <taxon>Hafniaceae</taxon>
        <taxon>Hafnia</taxon>
    </lineage>
</organism>
<comment type="caution">
    <text evidence="6">The sequence shown here is derived from an EMBL/GenBank/DDBJ whole genome shotgun (WGS) entry which is preliminary data.</text>
</comment>
<reference evidence="6 7" key="1">
    <citation type="submission" date="2017-08" db="EMBL/GenBank/DDBJ databases">
        <title>Draft Genome Sequence of Hafnia alvei CITHA-6 Isolated from Raw Bovine Milk.</title>
        <authorList>
            <person name="Culligan E.P."/>
            <person name="Mcsweeney A."/>
            <person name="O'Doherty C."/>
            <person name="Gleeson E."/>
            <person name="O'Riordan D."/>
            <person name="Sleator R.D."/>
        </authorList>
    </citation>
    <scope>NUCLEOTIDE SEQUENCE [LARGE SCALE GENOMIC DNA]</scope>
    <source>
        <strain evidence="6 7">CITHA-6</strain>
    </source>
</reference>
<proteinExistence type="inferred from homology"/>
<dbReference type="GO" id="GO:0140359">
    <property type="term" value="F:ABC-type transporter activity"/>
    <property type="evidence" value="ECO:0007669"/>
    <property type="project" value="InterPro"/>
</dbReference>
<dbReference type="Proteomes" id="UP000218796">
    <property type="component" value="Unassembled WGS sequence"/>
</dbReference>
<sequence>MIHFSAVSKIYSSKAVHNKTLREIFSFSKQKNPLNNENENFIAATDISFSIAKGESVAIVGHNGAGKSTLLKLLTQIILPSSGRIKVNGSYSCLLEVGTGFHHELTGSENIYLSGAILGMSHDEVKKKMDDIIAFSEIGNFIDVPVKFYSSGMYLRLAFAIGVHLDSDILVIDEALAVGDSQFQAKCIEKIKQIKLEGKTIVLVSHDENQIKALCTRCLVMDHGKLVYNGSTESALNVYKNIINR</sequence>
<evidence type="ECO:0000313" key="6">
    <source>
        <dbReference type="EMBL" id="PAV98664.1"/>
    </source>
</evidence>
<evidence type="ECO:0000259" key="5">
    <source>
        <dbReference type="PROSITE" id="PS50893"/>
    </source>
</evidence>
<dbReference type="AlphaFoldDB" id="A0A2A2MHQ3"/>
<evidence type="ECO:0000256" key="3">
    <source>
        <dbReference type="ARBA" id="ARBA00022741"/>
    </source>
</evidence>
<dbReference type="PANTHER" id="PTHR46743">
    <property type="entry name" value="TEICHOIC ACIDS EXPORT ATP-BINDING PROTEIN TAGH"/>
    <property type="match status" value="1"/>
</dbReference>
<dbReference type="InterPro" id="IPR003439">
    <property type="entry name" value="ABC_transporter-like_ATP-bd"/>
</dbReference>
<evidence type="ECO:0000256" key="1">
    <source>
        <dbReference type="ARBA" id="ARBA00005417"/>
    </source>
</evidence>
<keyword evidence="3" id="KW-0547">Nucleotide-binding</keyword>
<feature type="domain" description="ABC transporter" evidence="5">
    <location>
        <begin position="16"/>
        <end position="245"/>
    </location>
</feature>
<accession>A0A2A2MHQ3</accession>